<dbReference type="Proteomes" id="UP000054565">
    <property type="component" value="Unassembled WGS sequence"/>
</dbReference>
<accession>A0A0J6XZ11</accession>
<proteinExistence type="predicted"/>
<gene>
    <name evidence="2" type="ORF">CIRG_01675</name>
</gene>
<reference evidence="3" key="1">
    <citation type="journal article" date="2010" name="Genome Res.">
        <title>Population genomic sequencing of Coccidioides fungi reveals recent hybridization and transposon control.</title>
        <authorList>
            <person name="Neafsey D.E."/>
            <person name="Barker B.M."/>
            <person name="Sharpton T.J."/>
            <person name="Stajich J.E."/>
            <person name="Park D.J."/>
            <person name="Whiston E."/>
            <person name="Hung C.-Y."/>
            <person name="McMahan C."/>
            <person name="White J."/>
            <person name="Sykes S."/>
            <person name="Heiman D."/>
            <person name="Young S."/>
            <person name="Zeng Q."/>
            <person name="Abouelleil A."/>
            <person name="Aftuck L."/>
            <person name="Bessette D."/>
            <person name="Brown A."/>
            <person name="FitzGerald M."/>
            <person name="Lui A."/>
            <person name="Macdonald J.P."/>
            <person name="Priest M."/>
            <person name="Orbach M.J."/>
            <person name="Galgiani J.N."/>
            <person name="Kirkland T.N."/>
            <person name="Cole G.T."/>
            <person name="Birren B.W."/>
            <person name="Henn M.R."/>
            <person name="Taylor J.W."/>
            <person name="Rounsley S.D."/>
        </authorList>
    </citation>
    <scope>NUCLEOTIDE SEQUENCE [LARGE SCALE GENOMIC DNA]</scope>
    <source>
        <strain evidence="3">RMSCC 2394</strain>
    </source>
</reference>
<protein>
    <submittedName>
        <fullName evidence="2">Uncharacterized protein</fullName>
    </submittedName>
</protein>
<evidence type="ECO:0000256" key="1">
    <source>
        <dbReference type="SAM" id="MobiDB-lite"/>
    </source>
</evidence>
<dbReference type="AlphaFoldDB" id="A0A0J6XZ11"/>
<evidence type="ECO:0000313" key="2">
    <source>
        <dbReference type="EMBL" id="KMP01536.1"/>
    </source>
</evidence>
<name>A0A0J6XZ11_COCIT</name>
<evidence type="ECO:0000313" key="3">
    <source>
        <dbReference type="Proteomes" id="UP000054565"/>
    </source>
</evidence>
<feature type="region of interest" description="Disordered" evidence="1">
    <location>
        <begin position="1"/>
        <end position="30"/>
    </location>
</feature>
<dbReference type="EMBL" id="DS028093">
    <property type="protein sequence ID" value="KMP01536.1"/>
    <property type="molecule type" value="Genomic_DNA"/>
</dbReference>
<feature type="compositionally biased region" description="Polar residues" evidence="1">
    <location>
        <begin position="12"/>
        <end position="24"/>
    </location>
</feature>
<sequence length="120" mass="13244">MNETVPLGHEIQPSNLQGSNQGPGTANRHGKLVELGMAWEQLTGCVSSPQRPHGGPSASLSLPVESILLRDRPFEFCQMSMPARELDNYGVRRAICSYRMDVQMSHGSTPRRPWGDWAGQ</sequence>
<organism evidence="2 3">
    <name type="scientific">Coccidioides immitis RMSCC 2394</name>
    <dbReference type="NCBI Taxonomy" id="404692"/>
    <lineage>
        <taxon>Eukaryota</taxon>
        <taxon>Fungi</taxon>
        <taxon>Dikarya</taxon>
        <taxon>Ascomycota</taxon>
        <taxon>Pezizomycotina</taxon>
        <taxon>Eurotiomycetes</taxon>
        <taxon>Eurotiomycetidae</taxon>
        <taxon>Onygenales</taxon>
        <taxon>Onygenaceae</taxon>
        <taxon>Coccidioides</taxon>
    </lineage>
</organism>